<dbReference type="RefSeq" id="WP_058225494.1">
    <property type="nucleotide sequence ID" value="NZ_LKLS01000217.1"/>
</dbReference>
<proteinExistence type="predicted"/>
<name>A0A0V8DKH5_LACLL</name>
<accession>A0A0V8DKH5</accession>
<comment type="caution">
    <text evidence="2">The sequence shown here is derived from an EMBL/GenBank/DDBJ whole genome shotgun (WGS) entry which is preliminary data.</text>
</comment>
<keyword evidence="1" id="KW-1133">Transmembrane helix</keyword>
<protein>
    <submittedName>
        <fullName evidence="2">Uncharacterized protein</fullName>
    </submittedName>
</protein>
<evidence type="ECO:0000313" key="2">
    <source>
        <dbReference type="EMBL" id="KSU14034.1"/>
    </source>
</evidence>
<reference evidence="3" key="1">
    <citation type="submission" date="2015-10" db="EMBL/GenBank/DDBJ databases">
        <title>Draft Genome Sequences of 11 Lactococcus lactis subspecies cremoris strains.</title>
        <authorList>
            <person name="Wels M."/>
            <person name="Backus L."/>
            <person name="Boekhorst J."/>
            <person name="Dijkstra A."/>
            <person name="Beerthuizen M."/>
            <person name="Kelly W."/>
            <person name="Siezen R."/>
            <person name="Bachmann H."/>
            <person name="Van Hijum S."/>
        </authorList>
    </citation>
    <scope>NUCLEOTIDE SEQUENCE [LARGE SCALE GENOMIC DNA]</scope>
    <source>
        <strain evidence="3">LMG9449</strain>
    </source>
</reference>
<feature type="transmembrane region" description="Helical" evidence="1">
    <location>
        <begin position="6"/>
        <end position="27"/>
    </location>
</feature>
<dbReference type="AlphaFoldDB" id="A0A0V8DKH5"/>
<sequence>MGKKRIAIYSIIIIIISLTVIVTLNFHTGISNNKNNKPSPKKETSIEYIYEKTDKSDVRLLKKEEVSQIKFKEQKLTLYFQGVYENKNRITYSLEGNNDEADLKIYIPNNKTSDEKVISKDISAPYLSDLKKLKMYVEK</sequence>
<evidence type="ECO:0000313" key="3">
    <source>
        <dbReference type="Proteomes" id="UP000053612"/>
    </source>
</evidence>
<dbReference type="EMBL" id="LKLS01000217">
    <property type="protein sequence ID" value="KSU14034.1"/>
    <property type="molecule type" value="Genomic_DNA"/>
</dbReference>
<gene>
    <name evidence="2" type="ORF">LMG9449_2681</name>
</gene>
<organism evidence="2 3">
    <name type="scientific">Lactococcus lactis subsp. lactis</name>
    <name type="common">Streptococcus lactis</name>
    <dbReference type="NCBI Taxonomy" id="1360"/>
    <lineage>
        <taxon>Bacteria</taxon>
        <taxon>Bacillati</taxon>
        <taxon>Bacillota</taxon>
        <taxon>Bacilli</taxon>
        <taxon>Lactobacillales</taxon>
        <taxon>Streptococcaceae</taxon>
        <taxon>Lactococcus</taxon>
    </lineage>
</organism>
<dbReference type="PATRIC" id="fig|1360.109.peg.2209"/>
<keyword evidence="1" id="KW-0472">Membrane</keyword>
<dbReference type="Proteomes" id="UP000053612">
    <property type="component" value="Unassembled WGS sequence"/>
</dbReference>
<evidence type="ECO:0000256" key="1">
    <source>
        <dbReference type="SAM" id="Phobius"/>
    </source>
</evidence>
<keyword evidence="1" id="KW-0812">Transmembrane</keyword>